<geneLocation type="plasmid" evidence="2 3">
    <name>unnamed5</name>
</geneLocation>
<dbReference type="AlphaFoldDB" id="A0A6N1ASS0"/>
<accession>A0A6N1ASS0</accession>
<keyword evidence="3" id="KW-1185">Reference proteome</keyword>
<evidence type="ECO:0000313" key="2">
    <source>
        <dbReference type="EMBL" id="QKS53567.1"/>
    </source>
</evidence>
<evidence type="ECO:0000313" key="3">
    <source>
        <dbReference type="Proteomes" id="UP000509702"/>
    </source>
</evidence>
<sequence length="345" mass="36905">MASNIERLAAVRTAGLALAKTVVRNVVQACPATQADPLPWFILGVASTGNGGAAQGPTPINQGTPDPKNDKNLKQLGSTGRYYYDGDEHAIKNFPAIKIKGSDAFSNNVVQDLRTLAKTDTGKSILRALQKANKDKGYVLTISESFLAEDACQFTTGTDSKEGKQRLDSSGKVVDGAGAKASTVLYRADRSMTITINGVDIDFPSEKVLGHEMIHAVHAAQGKTRIKGASQSYNEDEENSTVGLDSMHAITAAEATDGKNTRSNDDIVKEISKSYYGKSGYEDAIKKANRISATTALTPGMTLWMPPQAGTTSMTENQLRVDQDMPIRPGYSGSLKAVYDEKPKP</sequence>
<dbReference type="InterPro" id="IPR028208">
    <property type="entry name" value="Effector_pro_NleD-like"/>
</dbReference>
<organism evidence="2 3">
    <name type="scientific">Azospirillum oryzae</name>
    <dbReference type="NCBI Taxonomy" id="286727"/>
    <lineage>
        <taxon>Bacteria</taxon>
        <taxon>Pseudomonadati</taxon>
        <taxon>Pseudomonadota</taxon>
        <taxon>Alphaproteobacteria</taxon>
        <taxon>Rhodospirillales</taxon>
        <taxon>Azospirillaceae</taxon>
        <taxon>Azospirillum</taxon>
    </lineage>
</organism>
<proteinExistence type="predicted"/>
<dbReference type="Proteomes" id="UP000509702">
    <property type="component" value="Plasmid unnamed5"/>
</dbReference>
<reference evidence="2 3" key="1">
    <citation type="submission" date="2020-06" db="EMBL/GenBank/DDBJ databases">
        <title>Complete genome of Azosprillum oryzae KACC14407.</title>
        <authorList>
            <person name="Kim M."/>
            <person name="Park Y.-J."/>
            <person name="Shin J.-H."/>
        </authorList>
    </citation>
    <scope>NUCLEOTIDE SEQUENCE [LARGE SCALE GENOMIC DNA]</scope>
    <source>
        <strain evidence="2 3">KACC 14407</strain>
        <plasmid evidence="2 3">unnamed5</plasmid>
    </source>
</reference>
<dbReference type="OrthoDB" id="197187at2"/>
<feature type="region of interest" description="Disordered" evidence="1">
    <location>
        <begin position="320"/>
        <end position="345"/>
    </location>
</feature>
<evidence type="ECO:0000256" key="1">
    <source>
        <dbReference type="SAM" id="MobiDB-lite"/>
    </source>
</evidence>
<name>A0A6N1ASS0_9PROT</name>
<dbReference type="Pfam" id="PF14891">
    <property type="entry name" value="Peptidase_M91"/>
    <property type="match status" value="1"/>
</dbReference>
<gene>
    <name evidence="2" type="ORF">HUE56_24030</name>
</gene>
<keyword evidence="2" id="KW-0614">Plasmid</keyword>
<dbReference type="EMBL" id="CP054620">
    <property type="protein sequence ID" value="QKS53567.1"/>
    <property type="molecule type" value="Genomic_DNA"/>
</dbReference>
<dbReference type="RefSeq" id="WP_149200598.1">
    <property type="nucleotide sequence ID" value="NZ_BSOV01000046.1"/>
</dbReference>
<protein>
    <submittedName>
        <fullName evidence="2">Uncharacterized protein</fullName>
    </submittedName>
</protein>
<dbReference type="KEGG" id="aoz:HUE56_24030"/>